<keyword evidence="2" id="KW-0436">Ligase</keyword>
<dbReference type="AlphaFoldDB" id="A0A2S9IGN1"/>
<dbReference type="PANTHER" id="PTHR43679">
    <property type="entry name" value="OCTANOYLTRANSFERASE LIPM-RELATED"/>
    <property type="match status" value="1"/>
</dbReference>
<comment type="caution">
    <text evidence="2">The sequence shown here is derived from an EMBL/GenBank/DDBJ whole genome shotgun (WGS) entry which is preliminary data.</text>
</comment>
<proteinExistence type="predicted"/>
<accession>A0A2S9IGN1</accession>
<protein>
    <submittedName>
        <fullName evidence="2">Lipoate-protein ligase A</fullName>
    </submittedName>
</protein>
<dbReference type="EMBL" id="PDET01000002">
    <property type="protein sequence ID" value="PRD16961.1"/>
    <property type="molecule type" value="Genomic_DNA"/>
</dbReference>
<dbReference type="SUPFAM" id="SSF55681">
    <property type="entry name" value="Class II aaRS and biotin synthetases"/>
    <property type="match status" value="1"/>
</dbReference>
<dbReference type="PROSITE" id="PS51733">
    <property type="entry name" value="BPL_LPL_CATALYTIC"/>
    <property type="match status" value="1"/>
</dbReference>
<dbReference type="GO" id="GO:0016874">
    <property type="term" value="F:ligase activity"/>
    <property type="evidence" value="ECO:0007669"/>
    <property type="project" value="UniProtKB-KW"/>
</dbReference>
<feature type="domain" description="BPL/LPL catalytic" evidence="1">
    <location>
        <begin position="39"/>
        <end position="244"/>
    </location>
</feature>
<dbReference type="RefSeq" id="WP_105591544.1">
    <property type="nucleotide sequence ID" value="NZ_PDET01000002.1"/>
</dbReference>
<sequence length="257" mass="27229">MKDASPAADCGGPFSLLSPRLMFCADPTLAEAGLYARAAAGEAVALLWHSPPSLVVPGSYKRFAGLDEVRAQFADAGCPVFLRKSGGGLVPQGPGIINISLAYPMWRTLGEAAEGVYEHLCDMLSDALLDLGVPTGWQAVEGSFCDGRYNLACGEGDAARKIAGTAQYWQSVANQPVDGPRCHVVLAHAVLLVDVDLAQAHQYANRFEAALGSGRFYQASKTVSVAQMLSDADMYLREEMVDALLAAIGRAGVPRQR</sequence>
<dbReference type="Proteomes" id="UP000239181">
    <property type="component" value="Unassembled WGS sequence"/>
</dbReference>
<evidence type="ECO:0000313" key="3">
    <source>
        <dbReference type="Proteomes" id="UP000239181"/>
    </source>
</evidence>
<dbReference type="InterPro" id="IPR045864">
    <property type="entry name" value="aa-tRNA-synth_II/BPL/LPL"/>
</dbReference>
<keyword evidence="3" id="KW-1185">Reference proteome</keyword>
<gene>
    <name evidence="2" type="ORF">CQW29_04690</name>
</gene>
<dbReference type="PANTHER" id="PTHR43679:SF2">
    <property type="entry name" value="OCTANOYL-[GCVH]:PROTEIN N-OCTANOYLTRANSFERASE"/>
    <property type="match status" value="1"/>
</dbReference>
<dbReference type="InterPro" id="IPR004143">
    <property type="entry name" value="BPL_LPL_catalytic"/>
</dbReference>
<organism evidence="2 3">
    <name type="scientific">Pantoea coffeiphila</name>
    <dbReference type="NCBI Taxonomy" id="1465635"/>
    <lineage>
        <taxon>Bacteria</taxon>
        <taxon>Pseudomonadati</taxon>
        <taxon>Pseudomonadota</taxon>
        <taxon>Gammaproteobacteria</taxon>
        <taxon>Enterobacterales</taxon>
        <taxon>Erwiniaceae</taxon>
        <taxon>Pantoea</taxon>
    </lineage>
</organism>
<evidence type="ECO:0000259" key="1">
    <source>
        <dbReference type="PROSITE" id="PS51733"/>
    </source>
</evidence>
<reference evidence="2 3" key="1">
    <citation type="submission" date="2017-10" db="EMBL/GenBank/DDBJ databases">
        <title>Draft genome of two endophytic bacteria isolated from 'guarana' Paullinia cupana (Mart.) Ducke.</title>
        <authorList>
            <person name="Siqueira K.A."/>
            <person name="Liotti R.G."/>
            <person name="Mendes T.A."/>
            <person name="Soares M.A."/>
        </authorList>
    </citation>
    <scope>NUCLEOTIDE SEQUENCE [LARGE SCALE GENOMIC DNA]</scope>
    <source>
        <strain evidence="2 3">342</strain>
    </source>
</reference>
<evidence type="ECO:0000313" key="2">
    <source>
        <dbReference type="EMBL" id="PRD16961.1"/>
    </source>
</evidence>
<dbReference type="Gene3D" id="3.30.930.10">
    <property type="entry name" value="Bira Bifunctional Protein, Domain 2"/>
    <property type="match status" value="1"/>
</dbReference>
<name>A0A2S9IGN1_9GAMM</name>
<dbReference type="OrthoDB" id="7364083at2"/>
<dbReference type="InterPro" id="IPR050664">
    <property type="entry name" value="Octanoyltrans_LipM/LipL"/>
</dbReference>
<dbReference type="Pfam" id="PF21948">
    <property type="entry name" value="LplA-B_cat"/>
    <property type="match status" value="1"/>
</dbReference>